<protein>
    <submittedName>
        <fullName evidence="2">DNA repair exonuclease SbcCD ATPase subunit</fullName>
    </submittedName>
</protein>
<reference evidence="2 3" key="1">
    <citation type="submission" date="2016-10" db="EMBL/GenBank/DDBJ databases">
        <authorList>
            <person name="de Groot N.N."/>
        </authorList>
    </citation>
    <scope>NUCLEOTIDE SEQUENCE [LARGE SCALE GENOMIC DNA]</scope>
    <source>
        <strain evidence="2 3">DSM 6059</strain>
    </source>
</reference>
<evidence type="ECO:0000313" key="3">
    <source>
        <dbReference type="Proteomes" id="UP000198862"/>
    </source>
</evidence>
<dbReference type="OrthoDB" id="9145695at2"/>
<evidence type="ECO:0000256" key="1">
    <source>
        <dbReference type="SAM" id="Coils"/>
    </source>
</evidence>
<feature type="coiled-coil region" evidence="1">
    <location>
        <begin position="1105"/>
        <end position="1132"/>
    </location>
</feature>
<dbReference type="Proteomes" id="UP000198862">
    <property type="component" value="Unassembled WGS sequence"/>
</dbReference>
<gene>
    <name evidence="2" type="ORF">SAMN02745724_01741</name>
</gene>
<evidence type="ECO:0000313" key="2">
    <source>
        <dbReference type="EMBL" id="SFC47587.1"/>
    </source>
</evidence>
<feature type="coiled-coil region" evidence="1">
    <location>
        <begin position="1012"/>
        <end position="1081"/>
    </location>
</feature>
<feature type="coiled-coil region" evidence="1">
    <location>
        <begin position="1156"/>
        <end position="1186"/>
    </location>
</feature>
<name>A0A1I1JGB8_9GAMM</name>
<accession>A0A1I1JGB8</accession>
<dbReference type="EMBL" id="FOLO01000010">
    <property type="protein sequence ID" value="SFC47587.1"/>
    <property type="molecule type" value="Genomic_DNA"/>
</dbReference>
<keyword evidence="3" id="KW-1185">Reference proteome</keyword>
<dbReference type="GO" id="GO:0004527">
    <property type="term" value="F:exonuclease activity"/>
    <property type="evidence" value="ECO:0007669"/>
    <property type="project" value="UniProtKB-KW"/>
</dbReference>
<feature type="coiled-coil region" evidence="1">
    <location>
        <begin position="651"/>
        <end position="725"/>
    </location>
</feature>
<proteinExistence type="predicted"/>
<sequence>MSVIGQIEVANFLNLNNAKPYEQGWCAHYPHLVLDTRGKNTIIQLSNGGGKTTITNTLFLLLTRDRSLHSRVRQIFAPKRKGLFSHVRIEVRHRDPYESIQPGMFGDIPGEPYVIGVYGFSDSNDGLNFYVYQGTLTDCPVAETTEVDGKVTIRNVKNDTFLTSLRKQRIYKNRSQEEHLSEIHMHFDAKFLNQQLQYHKLGAGDGNSNFFSTTKQRDEEFCTSFFYEHIAPEVLIDCMGQYADNDEIHFEDTLIKSAREVINIELEQIKVNEKVKRLQYTYNWLEQTEHRITGYQEQSAEMMSDVGDLWHELQFMKRCVADNPLPYIPKVISTGSDNPETISAANSLVYLNGDWLYPDFVLCGLVSALKIFHLNERAERLGIDYTKLKKTQLIEIPCDVKINTINRGHENRGYSLNNAQRIITSLDNKYFSIHNRNAVFRYLRYGYELRIKQGDVNPIRAHVQEQELKISNLKVSNKELEVTINELEHKEITLNNKVQHFDLAESAFIKMDESGLFEQNELKHPLNTKNELTLLINSLKQQLEDLVDEHTKWSRCRGDYEDVIKAFNTKKLTFMRDKFVKNKMDAQQKCEEIRKSNDNIKKLIESTIKEESDIKNQLSKILGEYEKLESFKPSYDKLMNKFEEDDVLTLRANLEDQRQDTSNTLEQLKQDIANLVQQTDKLLSLSKAYDLLIGEFGDINVLSLQERLESQRNSRSMNLEELKQNIFIETQQTKNLESLKKSHDLFKIRFEGESKASGLRLKLENQQGQNELTLKSNLDRCEIVSTNINELSKLKPSYMVAIRCYNSLDMPLENVATHLQTQKILFEGKINKNSQTLSIYRPLLNSLNEFRSHWNVDIDAAINEHKKCLLQLQTNKQKTQVQITDNNKKLLRYKNTEIAPLTLASQVLNALDFSGKKVVDVIGSSNISFERKRYLLTQFSHLLHAPVGDSYEHGLTLANQLLELDLEYPVFEFSSFREYCESNDDISFSFIIGVESLQVKAVMEPLFIKELIENTEFKLSQLNSELETINQELKIYDLEAKRYAILKQSKTAISDEIEFKYSEITAKLEEAKTNMQKLEVLIESPAFNELEQACNYLRYGGDQAAAQNQKEINELKIKIQKTKSNKKKLSLLLTEELITVLNKAESFEMEGGGDALNQSTEKLIHYQEQLQSLETLKKEAERLCNEYIPYIKSAKRFEIEGGYDTLNKLVSKLESEKQQIQPCERKKLNAEKLCNEYIPYIKQAENFIRMGSISAFLSLKEQVDDLQQNEKSKRDHLYKLRIDANKLSMRLESINSELMDANTIHDTWISPLNRAISYQSDGGLEFDLTYIEKLNNLKSLHDISSEKIAFQFEEAQNYIDAIEKNIDRQQLIAEFNSVKKLLSGNRIKVKDNSQDIEEIRIVINDMSNNIYEFDLSIKTIIAKYLEAASLLSFIQDEFKLEKIQSDISANLKFAEDSECEIRNLNSDSLSNIQESYLNIADIIQRLSFSEKRKDISNKKRDVKWTLDTLLSNIRENKDSDIGLREEERKELSIDNHRQLFHHVKNYRLCFEKLSLDANKICEKLNQDVDNQHKNLSSSMSLLTSQLQGNFDLLRKELMPGRSKAGFYVEADIIEKDKISERLKKLIDSIRQREVDRKKSKEMSENSGMIIESDNKYLKQLKEHIRDNFYRTVFKGKDERSAPMIYFSHPSLAKGVRKKLSKEYSTGEKTALSLLLLTKLAQVSSVRSQRIGLGSVHRNSRRKDSANKVVIIDGLFSNLSEPRLIRFSLDTVRLMNDHFQLIGWVHSPEYKNDFEIFPTLYSVQRVNSLGYVTLEDKSEKLIPSRMASGLMYVDKLNDRVQ</sequence>
<keyword evidence="2" id="KW-0540">Nuclease</keyword>
<dbReference type="STRING" id="1123010.SAMN02745724_01741"/>
<feature type="coiled-coil region" evidence="1">
    <location>
        <begin position="463"/>
        <end position="497"/>
    </location>
</feature>
<keyword evidence="2" id="KW-0269">Exonuclease</keyword>
<keyword evidence="1" id="KW-0175">Coiled coil</keyword>
<organism evidence="2 3">
    <name type="scientific">Pseudoalteromonas denitrificans DSM 6059</name>
    <dbReference type="NCBI Taxonomy" id="1123010"/>
    <lineage>
        <taxon>Bacteria</taxon>
        <taxon>Pseudomonadati</taxon>
        <taxon>Pseudomonadota</taxon>
        <taxon>Gammaproteobacteria</taxon>
        <taxon>Alteromonadales</taxon>
        <taxon>Pseudoalteromonadaceae</taxon>
        <taxon>Pseudoalteromonas</taxon>
    </lineage>
</organism>
<keyword evidence="2" id="KW-0378">Hydrolase</keyword>
<dbReference type="RefSeq" id="WP_091982817.1">
    <property type="nucleotide sequence ID" value="NZ_FOLO01000010.1"/>
</dbReference>